<evidence type="ECO:0000256" key="1">
    <source>
        <dbReference type="PROSITE-ProRule" id="PRU00339"/>
    </source>
</evidence>
<evidence type="ECO:0000313" key="5">
    <source>
        <dbReference type="Proteomes" id="UP000614216"/>
    </source>
</evidence>
<dbReference type="RefSeq" id="WP_202855739.1">
    <property type="nucleotide sequence ID" value="NZ_JAEUGD010000023.1"/>
</dbReference>
<dbReference type="Pfam" id="PF13181">
    <property type="entry name" value="TPR_8"/>
    <property type="match status" value="1"/>
</dbReference>
<comment type="caution">
    <text evidence="4">The sequence shown here is derived from an EMBL/GenBank/DDBJ whole genome shotgun (WGS) entry which is preliminary data.</text>
</comment>
<dbReference type="SMART" id="SM00028">
    <property type="entry name" value="TPR"/>
    <property type="match status" value="5"/>
</dbReference>
<keyword evidence="1" id="KW-0802">TPR repeat</keyword>
<keyword evidence="2" id="KW-0812">Transmembrane</keyword>
<reference evidence="4" key="1">
    <citation type="submission" date="2021-01" db="EMBL/GenBank/DDBJ databases">
        <title>Fulvivirga kasyanovii gen. nov., sp nov., a novel member of the phylum Bacteroidetes isolated from seawater in a mussel farm.</title>
        <authorList>
            <person name="Zhao L.-H."/>
            <person name="Wang Z.-J."/>
        </authorList>
    </citation>
    <scope>NUCLEOTIDE SEQUENCE</scope>
    <source>
        <strain evidence="4">29W222</strain>
    </source>
</reference>
<feature type="signal peptide" evidence="3">
    <location>
        <begin position="1"/>
        <end position="18"/>
    </location>
</feature>
<organism evidence="4 5">
    <name type="scientific">Fulvivirga marina</name>
    <dbReference type="NCBI Taxonomy" id="2494733"/>
    <lineage>
        <taxon>Bacteria</taxon>
        <taxon>Pseudomonadati</taxon>
        <taxon>Bacteroidota</taxon>
        <taxon>Cytophagia</taxon>
        <taxon>Cytophagales</taxon>
        <taxon>Fulvivirgaceae</taxon>
        <taxon>Fulvivirga</taxon>
    </lineage>
</organism>
<dbReference type="Gene3D" id="1.25.40.10">
    <property type="entry name" value="Tetratricopeptide repeat domain"/>
    <property type="match status" value="1"/>
</dbReference>
<feature type="repeat" description="TPR" evidence="1">
    <location>
        <begin position="212"/>
        <end position="245"/>
    </location>
</feature>
<dbReference type="Proteomes" id="UP000614216">
    <property type="component" value="Unassembled WGS sequence"/>
</dbReference>
<dbReference type="PROSITE" id="PS50005">
    <property type="entry name" value="TPR"/>
    <property type="match status" value="1"/>
</dbReference>
<dbReference type="PANTHER" id="PTHR10098">
    <property type="entry name" value="RAPSYN-RELATED"/>
    <property type="match status" value="1"/>
</dbReference>
<dbReference type="Pfam" id="PF13374">
    <property type="entry name" value="TPR_10"/>
    <property type="match status" value="1"/>
</dbReference>
<name>A0A937FX86_9BACT</name>
<dbReference type="SUPFAM" id="SSF48452">
    <property type="entry name" value="TPR-like"/>
    <property type="match status" value="1"/>
</dbReference>
<dbReference type="InterPro" id="IPR011990">
    <property type="entry name" value="TPR-like_helical_dom_sf"/>
</dbReference>
<keyword evidence="2" id="KW-1133">Transmembrane helix</keyword>
<feature type="transmembrane region" description="Helical" evidence="2">
    <location>
        <begin position="364"/>
        <end position="384"/>
    </location>
</feature>
<keyword evidence="5" id="KW-1185">Reference proteome</keyword>
<dbReference type="Pfam" id="PF13424">
    <property type="entry name" value="TPR_12"/>
    <property type="match status" value="1"/>
</dbReference>
<keyword evidence="2" id="KW-0472">Membrane</keyword>
<dbReference type="EMBL" id="JAEUGD010000023">
    <property type="protein sequence ID" value="MBL6446198.1"/>
    <property type="molecule type" value="Genomic_DNA"/>
</dbReference>
<keyword evidence="3" id="KW-0732">Signal</keyword>
<protein>
    <submittedName>
        <fullName evidence="4">Tetratricopeptide repeat protein</fullName>
    </submittedName>
</protein>
<proteinExistence type="predicted"/>
<evidence type="ECO:0000313" key="4">
    <source>
        <dbReference type="EMBL" id="MBL6446198.1"/>
    </source>
</evidence>
<evidence type="ECO:0000256" key="2">
    <source>
        <dbReference type="SAM" id="Phobius"/>
    </source>
</evidence>
<feature type="chain" id="PRO_5037044244" evidence="3">
    <location>
        <begin position="19"/>
        <end position="406"/>
    </location>
</feature>
<dbReference type="InterPro" id="IPR019734">
    <property type="entry name" value="TPR_rpt"/>
</dbReference>
<sequence>MSKLVFIPFLLVCSLCFAQSDLQNLYDSARHNSNLNLAQKVNHLANESHEKKLLANSYFLMAYLQKKDEKFYEAVSNYFNALSAYRTLGDIKQVANVTENIANIYNATGFHDKALEYYYDVIRIRTSLADTAGLIKVNSATGLQLQEMGRYDEALALYSETLNMAQITNDKHRVYWINNNIGRIYRSLHDFPKARAAYEKSMEAAINKNDIGEVYNNLGYLYLTFNDTLAAYKYLKESLNMLSDHMFIGTAYTNLAYIYEKRNSDSTQLFFEKSFSFFKDHQITMSEEYFEVCRKLKEINRANGNLQEALKYSDNIDQLTTDLLELRINLNDMYNQYQVEAATYKFASEEKARALAKQLKIDQYIKWALAVLAVILITLLIILYRKNRKIQFAQDTARKIYKVIHS</sequence>
<evidence type="ECO:0000256" key="3">
    <source>
        <dbReference type="SAM" id="SignalP"/>
    </source>
</evidence>
<gene>
    <name evidence="4" type="ORF">JMN32_07755</name>
</gene>
<dbReference type="AlphaFoldDB" id="A0A937FX86"/>
<accession>A0A937FX86</accession>